<accession>M7X1V4</accession>
<dbReference type="AlphaFoldDB" id="M7X1V4"/>
<organism evidence="1 2">
    <name type="scientific">Mariniradius saccharolyticus AK6</name>
    <dbReference type="NCBI Taxonomy" id="1239962"/>
    <lineage>
        <taxon>Bacteria</taxon>
        <taxon>Pseudomonadati</taxon>
        <taxon>Bacteroidota</taxon>
        <taxon>Cytophagia</taxon>
        <taxon>Cytophagales</taxon>
        <taxon>Cyclobacteriaceae</taxon>
        <taxon>Mariniradius</taxon>
    </lineage>
</organism>
<proteinExistence type="predicted"/>
<keyword evidence="2" id="KW-1185">Reference proteome</keyword>
<reference evidence="1" key="1">
    <citation type="submission" date="2013-01" db="EMBL/GenBank/DDBJ databases">
        <title>Genome assembly of Mariniradius saccharolyticus AK6.</title>
        <authorList>
            <person name="Vaidya B."/>
            <person name="Khatri I."/>
            <person name="Tanuku N.R.S."/>
            <person name="Subramanian S."/>
            <person name="Pinnaka A."/>
        </authorList>
    </citation>
    <scope>NUCLEOTIDE SEQUENCE [LARGE SCALE GENOMIC DNA]</scope>
    <source>
        <strain evidence="1">AK6</strain>
    </source>
</reference>
<comment type="caution">
    <text evidence="1">The sequence shown here is derived from an EMBL/GenBank/DDBJ whole genome shotgun (WGS) entry which is preliminary data.</text>
</comment>
<sequence>MLDEKPVGNFQDSLFDIVFFAHLLLQSRKYSQSVRIQFPGLSKRSHRIIFLCVCLDKF</sequence>
<protein>
    <submittedName>
        <fullName evidence="1">Uncharacterized protein</fullName>
    </submittedName>
</protein>
<dbReference type="EMBL" id="AMZY02000019">
    <property type="protein sequence ID" value="EMS31470.1"/>
    <property type="molecule type" value="Genomic_DNA"/>
</dbReference>
<dbReference type="Proteomes" id="UP000010953">
    <property type="component" value="Unassembled WGS sequence"/>
</dbReference>
<gene>
    <name evidence="1" type="ORF">C943_02125</name>
</gene>
<evidence type="ECO:0000313" key="1">
    <source>
        <dbReference type="EMBL" id="EMS31470.1"/>
    </source>
</evidence>
<name>M7X1V4_9BACT</name>
<dbReference type="STRING" id="1239962.C943_02125"/>
<dbReference type="InParanoid" id="M7X1V4"/>
<evidence type="ECO:0000313" key="2">
    <source>
        <dbReference type="Proteomes" id="UP000010953"/>
    </source>
</evidence>